<evidence type="ECO:0000313" key="11">
    <source>
        <dbReference type="Proteomes" id="UP000694845"/>
    </source>
</evidence>
<feature type="domain" description="G-protein coupled receptors family 1 profile" evidence="10">
    <location>
        <begin position="52"/>
        <end position="334"/>
    </location>
</feature>
<evidence type="ECO:0000256" key="5">
    <source>
        <dbReference type="ARBA" id="ARBA00023040"/>
    </source>
</evidence>
<evidence type="ECO:0000256" key="4">
    <source>
        <dbReference type="ARBA" id="ARBA00022989"/>
    </source>
</evidence>
<dbReference type="PROSITE" id="PS50262">
    <property type="entry name" value="G_PROTEIN_RECEP_F1_2"/>
    <property type="match status" value="1"/>
</dbReference>
<evidence type="ECO:0000256" key="8">
    <source>
        <dbReference type="ARBA" id="ARBA00023224"/>
    </source>
</evidence>
<dbReference type="SUPFAM" id="SSF81321">
    <property type="entry name" value="Family A G protein-coupled receptor-like"/>
    <property type="match status" value="1"/>
</dbReference>
<dbReference type="OMA" id="PYVINCQ"/>
<dbReference type="InterPro" id="IPR017452">
    <property type="entry name" value="GPCR_Rhodpsn_7TM"/>
</dbReference>
<evidence type="ECO:0000256" key="6">
    <source>
        <dbReference type="ARBA" id="ARBA00023136"/>
    </source>
</evidence>
<dbReference type="AlphaFoldDB" id="A0A8B7ZUJ3"/>
<dbReference type="PANTHER" id="PTHR24228">
    <property type="entry name" value="B2 BRADYKININ RECEPTOR/ANGIOTENSIN II RECEPTOR"/>
    <property type="match status" value="1"/>
</dbReference>
<evidence type="ECO:0000256" key="9">
    <source>
        <dbReference type="SAM" id="Phobius"/>
    </source>
</evidence>
<dbReference type="InterPro" id="IPR000276">
    <property type="entry name" value="GPCR_Rhodpsn"/>
</dbReference>
<keyword evidence="4 9" id="KW-1133">Transmembrane helix</keyword>
<proteinExistence type="predicted"/>
<dbReference type="GO" id="GO:0005886">
    <property type="term" value="C:plasma membrane"/>
    <property type="evidence" value="ECO:0007669"/>
    <property type="project" value="UniProtKB-SubCell"/>
</dbReference>
<evidence type="ECO:0000256" key="2">
    <source>
        <dbReference type="ARBA" id="ARBA00022475"/>
    </source>
</evidence>
<dbReference type="SMART" id="SM01381">
    <property type="entry name" value="7TM_GPCR_Srsx"/>
    <property type="match status" value="1"/>
</dbReference>
<feature type="transmembrane region" description="Helical" evidence="9">
    <location>
        <begin position="289"/>
        <end position="309"/>
    </location>
</feature>
<evidence type="ECO:0000313" key="12">
    <source>
        <dbReference type="RefSeq" id="XP_022109233.1"/>
    </source>
</evidence>
<evidence type="ECO:0000259" key="10">
    <source>
        <dbReference type="PROSITE" id="PS50262"/>
    </source>
</evidence>
<gene>
    <name evidence="12" type="primary">LOC110989272</name>
</gene>
<feature type="transmembrane region" description="Helical" evidence="9">
    <location>
        <begin position="69"/>
        <end position="90"/>
    </location>
</feature>
<dbReference type="PANTHER" id="PTHR24228:SF72">
    <property type="entry name" value="G-PROTEIN COUPLED RECEPTORS FAMILY 1 PROFILE DOMAIN-CONTAINING PROTEIN"/>
    <property type="match status" value="1"/>
</dbReference>
<comment type="subcellular location">
    <subcellularLocation>
        <location evidence="1">Cell membrane</location>
        <topology evidence="1">Multi-pass membrane protein</topology>
    </subcellularLocation>
</comment>
<name>A0A8B7ZUJ3_ACAPL</name>
<feature type="transmembrane region" description="Helical" evidence="9">
    <location>
        <begin position="152"/>
        <end position="173"/>
    </location>
</feature>
<dbReference type="RefSeq" id="XP_022109233.1">
    <property type="nucleotide sequence ID" value="XM_022253541.1"/>
</dbReference>
<accession>A0A8B7ZUJ3</accession>
<evidence type="ECO:0000256" key="1">
    <source>
        <dbReference type="ARBA" id="ARBA00004651"/>
    </source>
</evidence>
<dbReference type="Gene3D" id="1.20.1070.10">
    <property type="entry name" value="Rhodopsin 7-helix transmembrane proteins"/>
    <property type="match status" value="1"/>
</dbReference>
<keyword evidence="3 9" id="KW-0812">Transmembrane</keyword>
<keyword evidence="7" id="KW-0675">Receptor</keyword>
<reference evidence="12" key="1">
    <citation type="submission" date="2025-08" db="UniProtKB">
        <authorList>
            <consortium name="RefSeq"/>
        </authorList>
    </citation>
    <scope>IDENTIFICATION</scope>
</reference>
<feature type="transmembrane region" description="Helical" evidence="9">
    <location>
        <begin position="36"/>
        <end position="62"/>
    </location>
</feature>
<dbReference type="GeneID" id="110989272"/>
<evidence type="ECO:0000256" key="7">
    <source>
        <dbReference type="ARBA" id="ARBA00023170"/>
    </source>
</evidence>
<dbReference type="OrthoDB" id="6416613at2759"/>
<dbReference type="PRINTS" id="PR00237">
    <property type="entry name" value="GPCRRHODOPSN"/>
</dbReference>
<keyword evidence="5" id="KW-0297">G-protein coupled receptor</keyword>
<keyword evidence="6 9" id="KW-0472">Membrane</keyword>
<feature type="transmembrane region" description="Helical" evidence="9">
    <location>
        <begin position="201"/>
        <end position="222"/>
    </location>
</feature>
<dbReference type="CDD" id="cd00637">
    <property type="entry name" value="7tm_classA_rhodopsin-like"/>
    <property type="match status" value="1"/>
</dbReference>
<dbReference type="Proteomes" id="UP000694845">
    <property type="component" value="Unplaced"/>
</dbReference>
<evidence type="ECO:0000256" key="3">
    <source>
        <dbReference type="ARBA" id="ARBA00022692"/>
    </source>
</evidence>
<dbReference type="GO" id="GO:0004930">
    <property type="term" value="F:G protein-coupled receptor activity"/>
    <property type="evidence" value="ECO:0007669"/>
    <property type="project" value="UniProtKB-KW"/>
</dbReference>
<feature type="transmembrane region" description="Helical" evidence="9">
    <location>
        <begin position="110"/>
        <end position="131"/>
    </location>
</feature>
<dbReference type="KEGG" id="aplc:110989272"/>
<dbReference type="Pfam" id="PF00001">
    <property type="entry name" value="7tm_1"/>
    <property type="match status" value="1"/>
</dbReference>
<protein>
    <submittedName>
        <fullName evidence="12">Melatonin receptor type 1B-A-like</fullName>
    </submittedName>
</protein>
<feature type="transmembrane region" description="Helical" evidence="9">
    <location>
        <begin position="315"/>
        <end position="335"/>
    </location>
</feature>
<keyword evidence="8" id="KW-0807">Transducer</keyword>
<organism evidence="11 12">
    <name type="scientific">Acanthaster planci</name>
    <name type="common">Crown-of-thorns starfish</name>
    <dbReference type="NCBI Taxonomy" id="133434"/>
    <lineage>
        <taxon>Eukaryota</taxon>
        <taxon>Metazoa</taxon>
        <taxon>Echinodermata</taxon>
        <taxon>Eleutherozoa</taxon>
        <taxon>Asterozoa</taxon>
        <taxon>Asteroidea</taxon>
        <taxon>Valvatacea</taxon>
        <taxon>Valvatida</taxon>
        <taxon>Acanthasteridae</taxon>
        <taxon>Acanthaster</taxon>
    </lineage>
</organism>
<keyword evidence="2" id="KW-1003">Cell membrane</keyword>
<keyword evidence="11" id="KW-1185">Reference proteome</keyword>
<sequence length="379" mass="42683">MDDIYYDEVLMSEEMMYNSTDSTPQQFEFSDYKQRVIVAILYLIMALLGIFGNTLVIIAVLLSKKLRTATNAFVVSLSVADLLTCLVLPWNAAAALGRDGPPFGEWVCSVVAVVQSTTIGCSTYTLAAIGLQRLLLITRPPTYHAIYTRKKMAAWLVVTWLVPFLFTLVPPLLDVGEVGYNRKYHHCGFTSSHERSNDYDLIIAGGLYPLPLVTILVCYVLIWRHLRRHARNVTTSSEETTESASMNLSTVCDSVGATKGRSLRRSPTPHGTLNAAKVNRSQNEITKNMFYIVCAFMVCLTPFAICLFYDDSDPFLPYASAILVFNSCINPLIYATKHRVFHVVFGCIIRRKWDSIPEPSEFLKAMRRRQFCSRSGFYV</sequence>